<name>A0A8J7PCV8_9BACT</name>
<evidence type="ECO:0000313" key="3">
    <source>
        <dbReference type="EMBL" id="MBN8660746.1"/>
    </source>
</evidence>
<evidence type="ECO:0000313" key="4">
    <source>
        <dbReference type="Proteomes" id="UP000664277"/>
    </source>
</evidence>
<keyword evidence="1" id="KW-0812">Transmembrane</keyword>
<comment type="caution">
    <text evidence="3">The sequence shown here is derived from an EMBL/GenBank/DDBJ whole genome shotgun (WGS) entry which is preliminary data.</text>
</comment>
<evidence type="ECO:0000256" key="1">
    <source>
        <dbReference type="SAM" id="Phobius"/>
    </source>
</evidence>
<dbReference type="AlphaFoldDB" id="A0A8J7PCV8"/>
<dbReference type="Proteomes" id="UP000664277">
    <property type="component" value="Unassembled WGS sequence"/>
</dbReference>
<protein>
    <submittedName>
        <fullName evidence="3">Uncharacterized protein</fullName>
    </submittedName>
</protein>
<organism evidence="3 4">
    <name type="scientific">Candidatus Obscuribacter phosphatis</name>
    <dbReference type="NCBI Taxonomy" id="1906157"/>
    <lineage>
        <taxon>Bacteria</taxon>
        <taxon>Bacillati</taxon>
        <taxon>Candidatus Melainabacteria</taxon>
        <taxon>Candidatus Obscuribacterales</taxon>
        <taxon>Candidatus Obscuribacteraceae</taxon>
        <taxon>Candidatus Obscuribacter</taxon>
    </lineage>
</organism>
<keyword evidence="2" id="KW-0732">Signal</keyword>
<dbReference type="EMBL" id="JAFLCK010000013">
    <property type="protein sequence ID" value="MBN8660746.1"/>
    <property type="molecule type" value="Genomic_DNA"/>
</dbReference>
<accession>A0A8J7PCV8</accession>
<keyword evidence="1" id="KW-1133">Transmembrane helix</keyword>
<feature type="signal peptide" evidence="2">
    <location>
        <begin position="1"/>
        <end position="23"/>
    </location>
</feature>
<sequence length="139" mass="14222">MKPLNKLIPSLAALLMLAPGAFAAEGAEAKGASNEGEKVLQETAMLPVKVIAVSTALVVGPAISTLRKEGEIMGKYSKALAQETIRNDGPTPLMLASIPGQTLNVIGGLGTGLVTGVEKALGGFENPFSEDSFSLAESQ</sequence>
<keyword evidence="1" id="KW-0472">Membrane</keyword>
<reference evidence="3" key="1">
    <citation type="submission" date="2021-02" db="EMBL/GenBank/DDBJ databases">
        <title>Genome-Resolved Metagenomics of a Microbial Community Performing Photosynthetic Biological Nutrient Removal.</title>
        <authorList>
            <person name="Mcdaniel E.A."/>
        </authorList>
    </citation>
    <scope>NUCLEOTIDE SEQUENCE</scope>
    <source>
        <strain evidence="3">UWPOB_OBS1</strain>
    </source>
</reference>
<evidence type="ECO:0000256" key="2">
    <source>
        <dbReference type="SAM" id="SignalP"/>
    </source>
</evidence>
<feature type="transmembrane region" description="Helical" evidence="1">
    <location>
        <begin position="47"/>
        <end position="66"/>
    </location>
</feature>
<proteinExistence type="predicted"/>
<feature type="chain" id="PRO_5035277490" evidence="2">
    <location>
        <begin position="24"/>
        <end position="139"/>
    </location>
</feature>
<gene>
    <name evidence="3" type="ORF">J0M35_10305</name>
</gene>